<feature type="active site" evidence="4">
    <location>
        <position position="148"/>
    </location>
</feature>
<dbReference type="EMBL" id="JBBKZU010000016">
    <property type="protein sequence ID" value="MEJ8815032.1"/>
    <property type="molecule type" value="Genomic_DNA"/>
</dbReference>
<dbReference type="InterPro" id="IPR000673">
    <property type="entry name" value="Sig_transdc_resp-reg_Me-estase"/>
</dbReference>
<dbReference type="PROSITE" id="PS50122">
    <property type="entry name" value="CHEB"/>
    <property type="match status" value="1"/>
</dbReference>
<evidence type="ECO:0000256" key="1">
    <source>
        <dbReference type="ARBA" id="ARBA00022801"/>
    </source>
</evidence>
<dbReference type="InterPro" id="IPR035909">
    <property type="entry name" value="CheB_C"/>
</dbReference>
<keyword evidence="1 4" id="KW-0378">Hydrolase</keyword>
<protein>
    <recommendedName>
        <fullName evidence="2">protein-glutamate methylesterase</fullName>
        <ecNumber evidence="2">3.1.1.61</ecNumber>
    </recommendedName>
</protein>
<dbReference type="PANTHER" id="PTHR42872">
    <property type="entry name" value="PROTEIN-GLUTAMATE METHYLESTERASE/PROTEIN-GLUTAMINE GLUTAMINASE"/>
    <property type="match status" value="1"/>
</dbReference>
<reference evidence="6 7" key="1">
    <citation type="submission" date="2024-03" db="EMBL/GenBank/DDBJ databases">
        <title>Novel species of the genus Variovorax.</title>
        <authorList>
            <person name="Liu Q."/>
            <person name="Xin Y.-H."/>
        </authorList>
    </citation>
    <scope>NUCLEOTIDE SEQUENCE [LARGE SCALE GENOMIC DNA]</scope>
    <source>
        <strain evidence="6 7">KACC 18899</strain>
    </source>
</reference>
<dbReference type="EC" id="3.1.1.61" evidence="2"/>
<feature type="active site" evidence="4">
    <location>
        <position position="55"/>
    </location>
</feature>
<evidence type="ECO:0000313" key="6">
    <source>
        <dbReference type="EMBL" id="MEJ8815032.1"/>
    </source>
</evidence>
<organism evidence="6 7">
    <name type="scientific">Variovorax ureilyticus</name>
    <dbReference type="NCBI Taxonomy" id="1836198"/>
    <lineage>
        <taxon>Bacteria</taxon>
        <taxon>Pseudomonadati</taxon>
        <taxon>Pseudomonadota</taxon>
        <taxon>Betaproteobacteria</taxon>
        <taxon>Burkholderiales</taxon>
        <taxon>Comamonadaceae</taxon>
        <taxon>Variovorax</taxon>
    </lineage>
</organism>
<dbReference type="Proteomes" id="UP001365846">
    <property type="component" value="Unassembled WGS sequence"/>
</dbReference>
<dbReference type="PANTHER" id="PTHR42872:SF6">
    <property type="entry name" value="PROTEIN-GLUTAMATE METHYLESTERASE_PROTEIN-GLUTAMINE GLUTAMINASE"/>
    <property type="match status" value="1"/>
</dbReference>
<comment type="catalytic activity">
    <reaction evidence="3">
        <text>[protein]-L-glutamate 5-O-methyl ester + H2O = L-glutamyl-[protein] + methanol + H(+)</text>
        <dbReference type="Rhea" id="RHEA:23236"/>
        <dbReference type="Rhea" id="RHEA-COMP:10208"/>
        <dbReference type="Rhea" id="RHEA-COMP:10311"/>
        <dbReference type="ChEBI" id="CHEBI:15377"/>
        <dbReference type="ChEBI" id="CHEBI:15378"/>
        <dbReference type="ChEBI" id="CHEBI:17790"/>
        <dbReference type="ChEBI" id="CHEBI:29973"/>
        <dbReference type="ChEBI" id="CHEBI:82795"/>
        <dbReference type="EC" id="3.1.1.61"/>
    </reaction>
</comment>
<evidence type="ECO:0000256" key="3">
    <source>
        <dbReference type="ARBA" id="ARBA00048267"/>
    </source>
</evidence>
<feature type="domain" description="CheB-type methylesterase" evidence="5">
    <location>
        <begin position="16"/>
        <end position="201"/>
    </location>
</feature>
<dbReference type="SUPFAM" id="SSF52738">
    <property type="entry name" value="Methylesterase CheB, C-terminal domain"/>
    <property type="match status" value="1"/>
</dbReference>
<evidence type="ECO:0000256" key="4">
    <source>
        <dbReference type="PROSITE-ProRule" id="PRU00050"/>
    </source>
</evidence>
<name>A0ABU8VN00_9BURK</name>
<keyword evidence="4" id="KW-0145">Chemotaxis</keyword>
<proteinExistence type="predicted"/>
<gene>
    <name evidence="6" type="ORF">WKW77_28425</name>
</gene>
<comment type="caution">
    <text evidence="6">The sequence shown here is derived from an EMBL/GenBank/DDBJ whole genome shotgun (WGS) entry which is preliminary data.</text>
</comment>
<sequence>MTGSSNASNVPAEAGEVRAVRIAIIGASAGGVDALLTLLSGLPAGWRLPIVVVLHLPEQYQSRLPEVFSQRLPFTAREAEDKLPVAEGTLYFAPPGYHLSIEADLSFSLSCEPPVLFSRPSIDVLMSSAADACGPALAGILLTGANEDGARGLLRIHEAGGLTVVQDPAEASVPTMPLAALALHEPDHVLPLREIRALLMQLDAAHAH</sequence>
<feature type="active site" evidence="4">
    <location>
        <position position="28"/>
    </location>
</feature>
<evidence type="ECO:0000313" key="7">
    <source>
        <dbReference type="Proteomes" id="UP001365846"/>
    </source>
</evidence>
<keyword evidence="7" id="KW-1185">Reference proteome</keyword>
<dbReference type="CDD" id="cd16433">
    <property type="entry name" value="CheB"/>
    <property type="match status" value="1"/>
</dbReference>
<dbReference type="Gene3D" id="3.40.50.180">
    <property type="entry name" value="Methylesterase CheB, C-terminal domain"/>
    <property type="match status" value="1"/>
</dbReference>
<accession>A0ABU8VN00</accession>
<dbReference type="RefSeq" id="WP_340360251.1">
    <property type="nucleotide sequence ID" value="NZ_JBBKZU010000016.1"/>
</dbReference>
<evidence type="ECO:0000256" key="2">
    <source>
        <dbReference type="ARBA" id="ARBA00039140"/>
    </source>
</evidence>
<evidence type="ECO:0000259" key="5">
    <source>
        <dbReference type="PROSITE" id="PS50122"/>
    </source>
</evidence>
<dbReference type="Pfam" id="PF01339">
    <property type="entry name" value="CheB_methylest"/>
    <property type="match status" value="1"/>
</dbReference>